<feature type="domain" description="DOP1-like C-terminal" evidence="10">
    <location>
        <begin position="1241"/>
        <end position="1694"/>
    </location>
</feature>
<name>A0A4P9XR66_9FUNG</name>
<evidence type="ECO:0000313" key="12">
    <source>
        <dbReference type="Proteomes" id="UP000271241"/>
    </source>
</evidence>
<dbReference type="InterPro" id="IPR007249">
    <property type="entry name" value="DOP1_N"/>
</dbReference>
<evidence type="ECO:0000256" key="1">
    <source>
        <dbReference type="ARBA" id="ARBA00004395"/>
    </source>
</evidence>
<comment type="similarity">
    <text evidence="6">Belongs to the DOP1 family.</text>
</comment>
<dbReference type="GO" id="GO:0015031">
    <property type="term" value="P:protein transport"/>
    <property type="evidence" value="ECO:0007669"/>
    <property type="project" value="UniProtKB-KW"/>
</dbReference>
<evidence type="ECO:0000313" key="11">
    <source>
        <dbReference type="EMBL" id="RKP08001.1"/>
    </source>
</evidence>
<dbReference type="GO" id="GO:0005802">
    <property type="term" value="C:trans-Golgi network"/>
    <property type="evidence" value="ECO:0007669"/>
    <property type="project" value="TreeGrafter"/>
</dbReference>
<dbReference type="PANTHER" id="PTHR14042">
    <property type="entry name" value="DOPEY-RELATED"/>
    <property type="match status" value="1"/>
</dbReference>
<dbReference type="InterPro" id="IPR040314">
    <property type="entry name" value="DOP1"/>
</dbReference>
<evidence type="ECO:0000256" key="2">
    <source>
        <dbReference type="ARBA" id="ARBA00022448"/>
    </source>
</evidence>
<dbReference type="Pfam" id="PF24597">
    <property type="entry name" value="TPR_DOP1_M"/>
    <property type="match status" value="1"/>
</dbReference>
<dbReference type="InterPro" id="IPR056457">
    <property type="entry name" value="DOP1_C"/>
</dbReference>
<keyword evidence="2" id="KW-0813">Transport</keyword>
<dbReference type="SUPFAM" id="SSF48371">
    <property type="entry name" value="ARM repeat"/>
    <property type="match status" value="1"/>
</dbReference>
<evidence type="ECO:0000256" key="5">
    <source>
        <dbReference type="ARBA" id="ARBA00023136"/>
    </source>
</evidence>
<evidence type="ECO:0000256" key="7">
    <source>
        <dbReference type="SAM" id="MobiDB-lite"/>
    </source>
</evidence>
<dbReference type="PANTHER" id="PTHR14042:SF24">
    <property type="entry name" value="PROTEIN DOPEY-1 HOMOLOG"/>
    <property type="match status" value="1"/>
</dbReference>
<dbReference type="STRING" id="78915.A0A4P9XR66"/>
<feature type="domain" description="DOP1-like middle TPR" evidence="9">
    <location>
        <begin position="307"/>
        <end position="488"/>
    </location>
</feature>
<dbReference type="Pfam" id="PF04118">
    <property type="entry name" value="Dopey_N"/>
    <property type="match status" value="1"/>
</dbReference>
<keyword evidence="5" id="KW-0472">Membrane</keyword>
<reference evidence="12" key="1">
    <citation type="journal article" date="2018" name="Nat. Microbiol.">
        <title>Leveraging single-cell genomics to expand the fungal tree of life.</title>
        <authorList>
            <person name="Ahrendt S.R."/>
            <person name="Quandt C.A."/>
            <person name="Ciobanu D."/>
            <person name="Clum A."/>
            <person name="Salamov A."/>
            <person name="Andreopoulos B."/>
            <person name="Cheng J.F."/>
            <person name="Woyke T."/>
            <person name="Pelin A."/>
            <person name="Henrissat B."/>
            <person name="Reynolds N.K."/>
            <person name="Benny G.L."/>
            <person name="Smith M.E."/>
            <person name="James T.Y."/>
            <person name="Grigoriev I.V."/>
        </authorList>
    </citation>
    <scope>NUCLEOTIDE SEQUENCE [LARGE SCALE GENOMIC DNA]</scope>
    <source>
        <strain evidence="12">RSA 1356</strain>
    </source>
</reference>
<feature type="compositionally biased region" description="Basic and acidic residues" evidence="7">
    <location>
        <begin position="955"/>
        <end position="965"/>
    </location>
</feature>
<dbReference type="Proteomes" id="UP000271241">
    <property type="component" value="Unassembled WGS sequence"/>
</dbReference>
<dbReference type="EMBL" id="KZ992649">
    <property type="protein sequence ID" value="RKP08001.1"/>
    <property type="molecule type" value="Genomic_DNA"/>
</dbReference>
<accession>A0A4P9XR66</accession>
<evidence type="ECO:0000259" key="8">
    <source>
        <dbReference type="Pfam" id="PF04118"/>
    </source>
</evidence>
<keyword evidence="3" id="KW-0653">Protein transport</keyword>
<protein>
    <submittedName>
        <fullName evidence="11">Dopey, N-terminal-domain-containing protein</fullName>
    </submittedName>
</protein>
<feature type="domain" description="DOP1 N-terminal" evidence="8">
    <location>
        <begin position="13"/>
        <end position="298"/>
    </location>
</feature>
<dbReference type="Pfam" id="PF24598">
    <property type="entry name" value="DOP1_C"/>
    <property type="match status" value="1"/>
</dbReference>
<keyword evidence="12" id="KW-1185">Reference proteome</keyword>
<evidence type="ECO:0000259" key="9">
    <source>
        <dbReference type="Pfam" id="PF24597"/>
    </source>
</evidence>
<proteinExistence type="inferred from homology"/>
<organism evidence="11 12">
    <name type="scientific">Thamnocephalis sphaerospora</name>
    <dbReference type="NCBI Taxonomy" id="78915"/>
    <lineage>
        <taxon>Eukaryota</taxon>
        <taxon>Fungi</taxon>
        <taxon>Fungi incertae sedis</taxon>
        <taxon>Zoopagomycota</taxon>
        <taxon>Zoopagomycotina</taxon>
        <taxon>Zoopagomycetes</taxon>
        <taxon>Zoopagales</taxon>
        <taxon>Sigmoideomycetaceae</taxon>
        <taxon>Thamnocephalis</taxon>
    </lineage>
</organism>
<feature type="region of interest" description="Disordered" evidence="7">
    <location>
        <begin position="949"/>
        <end position="970"/>
    </location>
</feature>
<dbReference type="GO" id="GO:0000139">
    <property type="term" value="C:Golgi membrane"/>
    <property type="evidence" value="ECO:0007669"/>
    <property type="project" value="UniProtKB-SubCell"/>
</dbReference>
<dbReference type="GO" id="GO:0005768">
    <property type="term" value="C:endosome"/>
    <property type="evidence" value="ECO:0007669"/>
    <property type="project" value="TreeGrafter"/>
</dbReference>
<dbReference type="GO" id="GO:0006895">
    <property type="term" value="P:Golgi to endosome transport"/>
    <property type="evidence" value="ECO:0007669"/>
    <property type="project" value="InterPro"/>
</dbReference>
<comment type="subcellular location">
    <subcellularLocation>
        <location evidence="1">Golgi apparatus membrane</location>
        <topology evidence="1">Peripheral membrane protein</topology>
    </subcellularLocation>
</comment>
<dbReference type="InterPro" id="IPR016024">
    <property type="entry name" value="ARM-type_fold"/>
</dbReference>
<dbReference type="OrthoDB" id="297643at2759"/>
<dbReference type="InterPro" id="IPR056458">
    <property type="entry name" value="TPR_DOP1_M"/>
</dbReference>
<sequence>MQSALEARIGAEPKYSRYAQLVERNLQSFDTVSEWADVISFLGKLLKAFQLYPQFPVVPHKLVVTKRLAQCLNPALPTGVHQKTLEVYAYILEKIGPDQLACDLSLFAYGLFPFLQHASTSVKPQLLGIFEAHFLPLGTTIVPCLRSFVSALLPGLEEEGSEHFQQVLRLLDSVADRVGTPALYRALWDCLLTSEQWRNAALNYLNRRMPALSTDEEVVSYLGIDMRRVVRAIEATLADTDTLIQRSMLDLLVNRFPLDRKLISEDHLNVLMGSAVHVVLRRDMSLNRRLYTWLLGSSEDRAAQQTYFEKYARQPAADALRHLLFVDTNDALSLQKPFKIIISLLDKWEIGQPVVKDVLLDVMTSLRVHCTQEKQTEGLLKTANMLFDVLEPWQVWLAIAHLVNANTVTSVDHERIRVVEFLLGTLNASEPEIRDVQLPCMVLFVLCKLSVLVDTDGFDLAAAGALSGLAAQLLSRVTSAAFRRKTGSGDWSRLVAQKEAEVAQPVDSPTHRPPSSWHSAKDIFDGLWVYYTADTDPGQVSLPDGISLLRMSLQCMEALLTSLCARRVDGQPEADSNAETALFVGLCQSYEQLVQMRKQLLATRGEAHFERHLGARRQDALFLLLIRFAEKATEFACVDAALSAAITMIKGNYVDALEKQDMTWLGTAIVRLWDFLKPSYIRLHERTVALIWQYTELVGAHAAETVLLQLLRLPAVADRIAALNRLCVFWRISNAEHLPQLFFSRALYITLDALNAPEPALQHTAKAWVQANVEYAHSWLDPLLLILAEADAAWAQMNDCVDLSSSDTLCIDHAQVAFAFRLVCSLLDRPELNMHTMIMRNRLTPQVAQAFGGNSDNATYFDIWFMQYCAGDRARILDQHLEARDIEDHALSVCLHLATSANRLDVSLLQLAMTDVARTLSRRVSMGQVHQQPTLLRLLLRLLRHGTSGSGVAGKDGRVSASERRSSRRTLTSTTEIATILSPAALEAIASHECRSVLRDWIGFIPKFARYLEDADVGVVLPALNRFCQELTRASSQAVSGTGIDSSWDLDALLDGLEEFVVGCLEEEGAVDDRPLDKSNASLHTTGSDLGDGKLRDIVLSQLPVIIQVTIDVWQTIGSEGESAPAADVVSRDSSTVLSPSKHATPWQSHRTQGRIMSFLEHLGVLCRDHTTNALLEVWSKGQNSRVGEDVIHITSQLTSVRPAFVFKKLYKKIKSSGTPRPSHHARISDAGDSFVACFDFLSRYCLIVEPAEWAVLWPRTIEFVRDLVNQGNRSRSFWISCMQYFITAWEKTGSSSGAPERATVLAAEDLCVRLVEVCLLSSRRRQINDDLASSDGEYSVSNELLRPSLEGTVLAERLAYRKRGDGDAKLLHFISSVLVPAMSEMFVDQDRVGTTLALLLHQLILISLRKGNSLHREAALDALSIMCKHPQGIKVLRKDTWDIFLDMSFFPVEQPVAERWKVVIGKIMTSERERLLELLGGISTSNSTLFINRESEALTRARALRRFSFALFCGKHDQYLNQLPSMQEKMVELLKLGGGGVAHVEMFLALRVLFCRIASQHLANFLPVLITEIRRLFLEVYESGEVSIGRVNVVLAACKFIDLLFALNPREFRIHQWLFVAETDEAEMADVSDGQSVALFDLMARRFSSSILSETDSLVTGSGDTSRRRPMIALHHAADLRDLGAFFRQAGYQARRMDLQLAKTDQAAVEASLLNDLVRPVETIKR</sequence>
<gene>
    <name evidence="11" type="ORF">THASP1DRAFT_30185</name>
</gene>
<evidence type="ECO:0000256" key="3">
    <source>
        <dbReference type="ARBA" id="ARBA00022927"/>
    </source>
</evidence>
<keyword evidence="4" id="KW-0333">Golgi apparatus</keyword>
<evidence type="ECO:0000256" key="4">
    <source>
        <dbReference type="ARBA" id="ARBA00023034"/>
    </source>
</evidence>
<dbReference type="GO" id="GO:0005829">
    <property type="term" value="C:cytosol"/>
    <property type="evidence" value="ECO:0007669"/>
    <property type="project" value="GOC"/>
</dbReference>
<evidence type="ECO:0000259" key="10">
    <source>
        <dbReference type="Pfam" id="PF24598"/>
    </source>
</evidence>
<evidence type="ECO:0000256" key="6">
    <source>
        <dbReference type="ARBA" id="ARBA00046326"/>
    </source>
</evidence>